<keyword evidence="5" id="KW-1185">Reference proteome</keyword>
<evidence type="ECO:0000256" key="3">
    <source>
        <dbReference type="SAM" id="Phobius"/>
    </source>
</evidence>
<sequence>MAVPDPDRARSKAASMNLLQEVMDHPLDPGYIAAKQRLRDRPRHTIWSTATWTIVAIVAGVALAAAVVQLRAPKPAVTETRALLASEITERRESVRSLEAQNEALHKQISTLSSQVLSAAGTATATANLGEAIALCSTPVTGEGVVAVVSDGPGADTDDAARVQDSDLQALVNQLWVSGAEAVTINGTRIGPTSAIRGAGGAILVSLVALSAPYTVQAIGSANGLQIAIARSNVADEFSQLHTAYGIGLEISGSSSISMPGAAIPALKYAKPVAD</sequence>
<keyword evidence="3" id="KW-1133">Transmembrane helix</keyword>
<dbReference type="PANTHER" id="PTHR37313:SF1">
    <property type="entry name" value="UPF0749 PROTEIN RV1823"/>
    <property type="match status" value="1"/>
</dbReference>
<dbReference type="InterPro" id="IPR010273">
    <property type="entry name" value="DUF881"/>
</dbReference>
<keyword evidence="3" id="KW-0812">Transmembrane</keyword>
<organism evidence="4 5">
    <name type="scientific">Rarobacter incanus</name>
    <dbReference type="NCBI Taxonomy" id="153494"/>
    <lineage>
        <taxon>Bacteria</taxon>
        <taxon>Bacillati</taxon>
        <taxon>Actinomycetota</taxon>
        <taxon>Actinomycetes</taxon>
        <taxon>Micrococcales</taxon>
        <taxon>Rarobacteraceae</taxon>
        <taxon>Rarobacter</taxon>
    </lineage>
</organism>
<dbReference type="EMBL" id="VFNV01000001">
    <property type="protein sequence ID" value="TQK75667.1"/>
    <property type="molecule type" value="Genomic_DNA"/>
</dbReference>
<evidence type="ECO:0000313" key="4">
    <source>
        <dbReference type="EMBL" id="TQK75667.1"/>
    </source>
</evidence>
<accession>A0A542SN46</accession>
<keyword evidence="3" id="KW-0472">Membrane</keyword>
<reference evidence="4 5" key="1">
    <citation type="submission" date="2019-06" db="EMBL/GenBank/DDBJ databases">
        <title>Sequencing the genomes of 1000 actinobacteria strains.</title>
        <authorList>
            <person name="Klenk H.-P."/>
        </authorList>
    </citation>
    <scope>NUCLEOTIDE SEQUENCE [LARGE SCALE GENOMIC DNA]</scope>
    <source>
        <strain evidence="4 5">DSM 10596</strain>
    </source>
</reference>
<dbReference type="Proteomes" id="UP000316181">
    <property type="component" value="Unassembled WGS sequence"/>
</dbReference>
<dbReference type="Pfam" id="PF05949">
    <property type="entry name" value="DUF881"/>
    <property type="match status" value="1"/>
</dbReference>
<feature type="transmembrane region" description="Helical" evidence="3">
    <location>
        <begin position="45"/>
        <end position="68"/>
    </location>
</feature>
<protein>
    <submittedName>
        <fullName evidence="4">Uncharacterized protein YlxW (UPF0749 family)</fullName>
    </submittedName>
</protein>
<feature type="coiled-coil region" evidence="2">
    <location>
        <begin position="88"/>
        <end position="115"/>
    </location>
</feature>
<evidence type="ECO:0000313" key="5">
    <source>
        <dbReference type="Proteomes" id="UP000316181"/>
    </source>
</evidence>
<gene>
    <name evidence="4" type="ORF">FB389_0299</name>
</gene>
<dbReference type="GO" id="GO:0005886">
    <property type="term" value="C:plasma membrane"/>
    <property type="evidence" value="ECO:0007669"/>
    <property type="project" value="TreeGrafter"/>
</dbReference>
<name>A0A542SN46_9MICO</name>
<keyword evidence="2" id="KW-0175">Coiled coil</keyword>
<comment type="caution">
    <text evidence="4">The sequence shown here is derived from an EMBL/GenBank/DDBJ whole genome shotgun (WGS) entry which is preliminary data.</text>
</comment>
<evidence type="ECO:0000256" key="1">
    <source>
        <dbReference type="ARBA" id="ARBA00009108"/>
    </source>
</evidence>
<comment type="similarity">
    <text evidence="1">Belongs to the UPF0749 family.</text>
</comment>
<proteinExistence type="inferred from homology"/>
<dbReference type="PANTHER" id="PTHR37313">
    <property type="entry name" value="UPF0749 PROTEIN RV1825"/>
    <property type="match status" value="1"/>
</dbReference>
<evidence type="ECO:0000256" key="2">
    <source>
        <dbReference type="SAM" id="Coils"/>
    </source>
</evidence>
<dbReference type="Gene3D" id="3.30.70.1880">
    <property type="entry name" value="Protein of unknown function DUF881"/>
    <property type="match status" value="1"/>
</dbReference>
<dbReference type="AlphaFoldDB" id="A0A542SN46"/>